<comment type="caution">
    <text evidence="13">The sequence shown here is derived from an EMBL/GenBank/DDBJ whole genome shotgun (WGS) entry which is preliminary data.</text>
</comment>
<dbReference type="InterPro" id="IPR013785">
    <property type="entry name" value="Aldolase_TIM"/>
</dbReference>
<evidence type="ECO:0000313" key="13">
    <source>
        <dbReference type="EMBL" id="KAK8759639.1"/>
    </source>
</evidence>
<organism evidence="13 14">
    <name type="scientific">Amblyomma americanum</name>
    <name type="common">Lone star tick</name>
    <dbReference type="NCBI Taxonomy" id="6943"/>
    <lineage>
        <taxon>Eukaryota</taxon>
        <taxon>Metazoa</taxon>
        <taxon>Ecdysozoa</taxon>
        <taxon>Arthropoda</taxon>
        <taxon>Chelicerata</taxon>
        <taxon>Arachnida</taxon>
        <taxon>Acari</taxon>
        <taxon>Parasitiformes</taxon>
        <taxon>Ixodida</taxon>
        <taxon>Ixodoidea</taxon>
        <taxon>Ixodidae</taxon>
        <taxon>Amblyomminae</taxon>
        <taxon>Amblyomma</taxon>
    </lineage>
</organism>
<feature type="chain" id="PRO_5043035563" description="Alpha-galactosidase" evidence="11">
    <location>
        <begin position="25"/>
        <end position="418"/>
    </location>
</feature>
<dbReference type="SUPFAM" id="SSF51445">
    <property type="entry name" value="(Trans)glycosidases"/>
    <property type="match status" value="1"/>
</dbReference>
<comment type="similarity">
    <text evidence="2 10">Belongs to the glycosyl hydrolase 27 family.</text>
</comment>
<keyword evidence="7" id="KW-0325">Glycoprotein</keyword>
<dbReference type="EMBL" id="JARKHS020032793">
    <property type="protein sequence ID" value="KAK8759639.1"/>
    <property type="molecule type" value="Genomic_DNA"/>
</dbReference>
<dbReference type="GO" id="GO:0006629">
    <property type="term" value="P:lipid metabolic process"/>
    <property type="evidence" value="ECO:0007669"/>
    <property type="project" value="UniProtKB-KW"/>
</dbReference>
<evidence type="ECO:0000256" key="11">
    <source>
        <dbReference type="SAM" id="SignalP"/>
    </source>
</evidence>
<evidence type="ECO:0000256" key="2">
    <source>
        <dbReference type="ARBA" id="ARBA00009743"/>
    </source>
</evidence>
<evidence type="ECO:0000256" key="3">
    <source>
        <dbReference type="ARBA" id="ARBA00011738"/>
    </source>
</evidence>
<dbReference type="AlphaFoldDB" id="A0AAQ4DAZ9"/>
<keyword evidence="5" id="KW-0443">Lipid metabolism</keyword>
<dbReference type="Gene3D" id="2.60.40.1180">
    <property type="entry name" value="Golgi alpha-mannosidase II"/>
    <property type="match status" value="1"/>
</dbReference>
<dbReference type="PANTHER" id="PTHR11452:SF83">
    <property type="entry name" value="ALPHA-GALACTOSIDASE"/>
    <property type="match status" value="1"/>
</dbReference>
<evidence type="ECO:0000313" key="14">
    <source>
        <dbReference type="Proteomes" id="UP001321473"/>
    </source>
</evidence>
<evidence type="ECO:0000259" key="12">
    <source>
        <dbReference type="Pfam" id="PF17450"/>
    </source>
</evidence>
<keyword evidence="14" id="KW-1185">Reference proteome</keyword>
<keyword evidence="8" id="KW-0458">Lysosome</keyword>
<evidence type="ECO:0000256" key="1">
    <source>
        <dbReference type="ARBA" id="ARBA00004371"/>
    </source>
</evidence>
<keyword evidence="9 10" id="KW-0326">Glycosidase</keyword>
<evidence type="ECO:0000256" key="10">
    <source>
        <dbReference type="RuleBase" id="RU361168"/>
    </source>
</evidence>
<dbReference type="InterPro" id="IPR000111">
    <property type="entry name" value="Glyco_hydro_27/36_CS"/>
</dbReference>
<dbReference type="GO" id="GO:0005764">
    <property type="term" value="C:lysosome"/>
    <property type="evidence" value="ECO:0007669"/>
    <property type="project" value="UniProtKB-SubCell"/>
</dbReference>
<evidence type="ECO:0000256" key="8">
    <source>
        <dbReference type="ARBA" id="ARBA00023228"/>
    </source>
</evidence>
<dbReference type="Pfam" id="PF17450">
    <property type="entry name" value="Melibiase_2_C"/>
    <property type="match status" value="1"/>
</dbReference>
<keyword evidence="4 10" id="KW-0378">Hydrolase</keyword>
<feature type="signal peptide" evidence="11">
    <location>
        <begin position="1"/>
        <end position="24"/>
    </location>
</feature>
<dbReference type="EC" id="3.2.1.-" evidence="10"/>
<dbReference type="GO" id="GO:0004557">
    <property type="term" value="F:alpha-galactosidase activity"/>
    <property type="evidence" value="ECO:0007669"/>
    <property type="project" value="TreeGrafter"/>
</dbReference>
<evidence type="ECO:0000256" key="5">
    <source>
        <dbReference type="ARBA" id="ARBA00023098"/>
    </source>
</evidence>
<dbReference type="GO" id="GO:0009311">
    <property type="term" value="P:oligosaccharide metabolic process"/>
    <property type="evidence" value="ECO:0007669"/>
    <property type="project" value="TreeGrafter"/>
</dbReference>
<evidence type="ECO:0000256" key="7">
    <source>
        <dbReference type="ARBA" id="ARBA00023180"/>
    </source>
</evidence>
<sequence>MASKVAAVSLCFGAFALLVTGVRCLDNGLALTPPMGWLTWSRFMCNECALGRSENCLTSDLILQMADKMVEDGYLDAGYEYVMIDDCWSATNRDVEGRLFADPRRFPEGMKKLVEEVHKKGLKFGIYADIGSKTCGGFPGSYGHYATDAQTFADWKVDYVKVDGCNAKASDMDTLYPEMGQALRDTGRDMVYSCEWPFYQIISGMLPDYKNISKNCNLWRNYFDINYSWQQIYNIVSYEASVQDPVTAVTGPGAWNDPDMLVIGNFGLTIELQRAHMAYWAIMAAPLIMSNDLRDIPEESKELLLNKYIIAVDQDPLGLMGRRVYKANNLDVWARWVTPQLSSGKKSLAVLVHNTKVLGGPVAANISLLTLGLDSAEGYLVTDLIRNNTVVGKVLPGDSINATVAPLDVFFFKATVLE</sequence>
<dbReference type="SUPFAM" id="SSF51011">
    <property type="entry name" value="Glycosyl hydrolase domain"/>
    <property type="match status" value="1"/>
</dbReference>
<dbReference type="Proteomes" id="UP001321473">
    <property type="component" value="Unassembled WGS sequence"/>
</dbReference>
<protein>
    <recommendedName>
        <fullName evidence="10">Alpha-galactosidase</fullName>
        <ecNumber evidence="10">3.2.1.-</ecNumber>
    </recommendedName>
</protein>
<dbReference type="Gene3D" id="3.20.20.70">
    <property type="entry name" value="Aldolase class I"/>
    <property type="match status" value="1"/>
</dbReference>
<feature type="domain" description="Alpha galactosidase A C-terminal" evidence="12">
    <location>
        <begin position="318"/>
        <end position="395"/>
    </location>
</feature>
<dbReference type="GO" id="GO:0016139">
    <property type="term" value="P:glycoside catabolic process"/>
    <property type="evidence" value="ECO:0007669"/>
    <property type="project" value="TreeGrafter"/>
</dbReference>
<proteinExistence type="inferred from homology"/>
<dbReference type="InterPro" id="IPR035373">
    <property type="entry name" value="Melibiase/NAGA_C"/>
</dbReference>
<keyword evidence="6 10" id="KW-1015">Disulfide bond</keyword>
<dbReference type="PANTHER" id="PTHR11452">
    <property type="entry name" value="ALPHA-GALACTOSIDASE/ALPHA-N-ACETYLGALACTOSAMINIDASE"/>
    <property type="match status" value="1"/>
</dbReference>
<dbReference type="Pfam" id="PF16499">
    <property type="entry name" value="Melibiase_2"/>
    <property type="match status" value="1"/>
</dbReference>
<evidence type="ECO:0000256" key="6">
    <source>
        <dbReference type="ARBA" id="ARBA00023157"/>
    </source>
</evidence>
<dbReference type="PRINTS" id="PR00740">
    <property type="entry name" value="GLHYDRLASE27"/>
</dbReference>
<comment type="subunit">
    <text evidence="3 10">Homodimer.</text>
</comment>
<dbReference type="FunFam" id="3.20.20.70:FF:000197">
    <property type="entry name" value="Alpha-galactosidase"/>
    <property type="match status" value="1"/>
</dbReference>
<comment type="subcellular location">
    <subcellularLocation>
        <location evidence="1">Lysosome</location>
    </subcellularLocation>
</comment>
<evidence type="ECO:0000256" key="9">
    <source>
        <dbReference type="ARBA" id="ARBA00023295"/>
    </source>
</evidence>
<name>A0AAQ4DAZ9_AMBAM</name>
<dbReference type="InterPro" id="IPR017853">
    <property type="entry name" value="GH"/>
</dbReference>
<dbReference type="InterPro" id="IPR002241">
    <property type="entry name" value="Glyco_hydro_27"/>
</dbReference>
<dbReference type="InterPro" id="IPR013780">
    <property type="entry name" value="Glyco_hydro_b"/>
</dbReference>
<dbReference type="CDD" id="cd14792">
    <property type="entry name" value="GH27"/>
    <property type="match status" value="1"/>
</dbReference>
<evidence type="ECO:0000256" key="4">
    <source>
        <dbReference type="ARBA" id="ARBA00022801"/>
    </source>
</evidence>
<dbReference type="PROSITE" id="PS00512">
    <property type="entry name" value="ALPHA_GALACTOSIDASE"/>
    <property type="match status" value="1"/>
</dbReference>
<reference evidence="13 14" key="1">
    <citation type="journal article" date="2023" name="Arcadia Sci">
        <title>De novo assembly of a long-read Amblyomma americanum tick genome.</title>
        <authorList>
            <person name="Chou S."/>
            <person name="Poskanzer K.E."/>
            <person name="Rollins M."/>
            <person name="Thuy-Boun P.S."/>
        </authorList>
    </citation>
    <scope>NUCLEOTIDE SEQUENCE [LARGE SCALE GENOMIC DNA]</scope>
    <source>
        <strain evidence="13">F_SG_1</strain>
        <tissue evidence="13">Salivary glands</tissue>
    </source>
</reference>
<gene>
    <name evidence="13" type="ORF">V5799_002730</name>
</gene>
<keyword evidence="11" id="KW-0732">Signal</keyword>
<accession>A0AAQ4DAZ9</accession>